<accession>A0ABQ9GM68</accession>
<gene>
    <name evidence="1" type="ORF">PR048_026738</name>
</gene>
<protein>
    <submittedName>
        <fullName evidence="1">Uncharacterized protein</fullName>
    </submittedName>
</protein>
<keyword evidence="2" id="KW-1185">Reference proteome</keyword>
<proteinExistence type="predicted"/>
<dbReference type="Proteomes" id="UP001159363">
    <property type="component" value="Chromosome 10"/>
</dbReference>
<comment type="caution">
    <text evidence="1">The sequence shown here is derived from an EMBL/GenBank/DDBJ whole genome shotgun (WGS) entry which is preliminary data.</text>
</comment>
<dbReference type="EMBL" id="JARBHB010000011">
    <property type="protein sequence ID" value="KAJ8873121.1"/>
    <property type="molecule type" value="Genomic_DNA"/>
</dbReference>
<evidence type="ECO:0000313" key="2">
    <source>
        <dbReference type="Proteomes" id="UP001159363"/>
    </source>
</evidence>
<organism evidence="1 2">
    <name type="scientific">Dryococelus australis</name>
    <dbReference type="NCBI Taxonomy" id="614101"/>
    <lineage>
        <taxon>Eukaryota</taxon>
        <taxon>Metazoa</taxon>
        <taxon>Ecdysozoa</taxon>
        <taxon>Arthropoda</taxon>
        <taxon>Hexapoda</taxon>
        <taxon>Insecta</taxon>
        <taxon>Pterygota</taxon>
        <taxon>Neoptera</taxon>
        <taxon>Polyneoptera</taxon>
        <taxon>Phasmatodea</taxon>
        <taxon>Verophasmatodea</taxon>
        <taxon>Anareolatae</taxon>
        <taxon>Phasmatidae</taxon>
        <taxon>Eurycanthinae</taxon>
        <taxon>Dryococelus</taxon>
    </lineage>
</organism>
<name>A0ABQ9GM68_9NEOP</name>
<evidence type="ECO:0000313" key="1">
    <source>
        <dbReference type="EMBL" id="KAJ8873121.1"/>
    </source>
</evidence>
<reference evidence="1 2" key="1">
    <citation type="submission" date="2023-02" db="EMBL/GenBank/DDBJ databases">
        <title>LHISI_Scaffold_Assembly.</title>
        <authorList>
            <person name="Stuart O.P."/>
            <person name="Cleave R."/>
            <person name="Magrath M.J.L."/>
            <person name="Mikheyev A.S."/>
        </authorList>
    </citation>
    <scope>NUCLEOTIDE SEQUENCE [LARGE SCALE GENOMIC DNA]</scope>
    <source>
        <strain evidence="1">Daus_M_001</strain>
        <tissue evidence="1">Leg muscle</tissue>
    </source>
</reference>
<sequence length="120" mass="14025">MCKYYYSPNTKYLKKRQYTRVNYPELDFLIALKDRCEITGKELEIPQLEKLKTGARPPKTWLNILEKCGDYLNTNRETNLRIQAYHFKGTSKNNKKCLNNKSGGTDGIKYEALKKLPVQS</sequence>